<reference evidence="1" key="5">
    <citation type="journal article" date="2021" name="G3 (Bethesda)">
        <title>Aegilops tauschii genome assembly Aet v5.0 features greater sequence contiguity and improved annotation.</title>
        <authorList>
            <person name="Wang L."/>
            <person name="Zhu T."/>
            <person name="Rodriguez J.C."/>
            <person name="Deal K.R."/>
            <person name="Dubcovsky J."/>
            <person name="McGuire P.E."/>
            <person name="Lux T."/>
            <person name="Spannagl M."/>
            <person name="Mayer K.F.X."/>
            <person name="Baldrich P."/>
            <person name="Meyers B.C."/>
            <person name="Huo N."/>
            <person name="Gu Y.Q."/>
            <person name="Zhou H."/>
            <person name="Devos K.M."/>
            <person name="Bennetzen J.L."/>
            <person name="Unver T."/>
            <person name="Budak H."/>
            <person name="Gulick P.J."/>
            <person name="Galiba G."/>
            <person name="Kalapos B."/>
            <person name="Nelson D.R."/>
            <person name="Li P."/>
            <person name="You F.M."/>
            <person name="Luo M.C."/>
            <person name="Dvorak J."/>
        </authorList>
    </citation>
    <scope>NUCLEOTIDE SEQUENCE [LARGE SCALE GENOMIC DNA]</scope>
    <source>
        <strain evidence="1">cv. AL8/78</strain>
    </source>
</reference>
<reference evidence="2" key="1">
    <citation type="journal article" date="2014" name="Science">
        <title>Ancient hybridizations among the ancestral genomes of bread wheat.</title>
        <authorList>
            <consortium name="International Wheat Genome Sequencing Consortium,"/>
            <person name="Marcussen T."/>
            <person name="Sandve S.R."/>
            <person name="Heier L."/>
            <person name="Spannagl M."/>
            <person name="Pfeifer M."/>
            <person name="Jakobsen K.S."/>
            <person name="Wulff B.B."/>
            <person name="Steuernagel B."/>
            <person name="Mayer K.F."/>
            <person name="Olsen O.A."/>
        </authorList>
    </citation>
    <scope>NUCLEOTIDE SEQUENCE [LARGE SCALE GENOMIC DNA]</scope>
    <source>
        <strain evidence="2">cv. AL8/78</strain>
    </source>
</reference>
<evidence type="ECO:0000313" key="1">
    <source>
        <dbReference type="EnsemblPlants" id="AET2Gv20436300.1"/>
    </source>
</evidence>
<protein>
    <recommendedName>
        <fullName evidence="3">Reverse transcriptase domain-containing protein</fullName>
    </recommendedName>
</protein>
<dbReference type="Proteomes" id="UP000015105">
    <property type="component" value="Chromosome 2D"/>
</dbReference>
<proteinExistence type="predicted"/>
<reference evidence="1" key="4">
    <citation type="submission" date="2019-03" db="UniProtKB">
        <authorList>
            <consortium name="EnsemblPlants"/>
        </authorList>
    </citation>
    <scope>IDENTIFICATION</scope>
</reference>
<dbReference type="AlphaFoldDB" id="A0A453BBG1"/>
<evidence type="ECO:0008006" key="3">
    <source>
        <dbReference type="Google" id="ProtNLM"/>
    </source>
</evidence>
<keyword evidence="2" id="KW-1185">Reference proteome</keyword>
<dbReference type="EnsemblPlants" id="AET2Gv20436300.1">
    <property type="protein sequence ID" value="AET2Gv20436300.1"/>
    <property type="gene ID" value="AET2Gv20436300"/>
</dbReference>
<sequence length="76" mass="8771">AFEHFSSLLGSVHEHPFTIRLHEIDNRQFDLHELELPFSEEEIWHAITMMPPGKAPGPDGFTSEFLRACWPIIKAD</sequence>
<organism evidence="1 2">
    <name type="scientific">Aegilops tauschii subsp. strangulata</name>
    <name type="common">Goatgrass</name>
    <dbReference type="NCBI Taxonomy" id="200361"/>
    <lineage>
        <taxon>Eukaryota</taxon>
        <taxon>Viridiplantae</taxon>
        <taxon>Streptophyta</taxon>
        <taxon>Embryophyta</taxon>
        <taxon>Tracheophyta</taxon>
        <taxon>Spermatophyta</taxon>
        <taxon>Magnoliopsida</taxon>
        <taxon>Liliopsida</taxon>
        <taxon>Poales</taxon>
        <taxon>Poaceae</taxon>
        <taxon>BOP clade</taxon>
        <taxon>Pooideae</taxon>
        <taxon>Triticodae</taxon>
        <taxon>Triticeae</taxon>
        <taxon>Triticinae</taxon>
        <taxon>Aegilops</taxon>
    </lineage>
</organism>
<evidence type="ECO:0000313" key="2">
    <source>
        <dbReference type="Proteomes" id="UP000015105"/>
    </source>
</evidence>
<reference evidence="1" key="3">
    <citation type="journal article" date="2017" name="Nature">
        <title>Genome sequence of the progenitor of the wheat D genome Aegilops tauschii.</title>
        <authorList>
            <person name="Luo M.C."/>
            <person name="Gu Y.Q."/>
            <person name="Puiu D."/>
            <person name="Wang H."/>
            <person name="Twardziok S.O."/>
            <person name="Deal K.R."/>
            <person name="Huo N."/>
            <person name="Zhu T."/>
            <person name="Wang L."/>
            <person name="Wang Y."/>
            <person name="McGuire P.E."/>
            <person name="Liu S."/>
            <person name="Long H."/>
            <person name="Ramasamy R.K."/>
            <person name="Rodriguez J.C."/>
            <person name="Van S.L."/>
            <person name="Yuan L."/>
            <person name="Wang Z."/>
            <person name="Xia Z."/>
            <person name="Xiao L."/>
            <person name="Anderson O.D."/>
            <person name="Ouyang S."/>
            <person name="Liang Y."/>
            <person name="Zimin A.V."/>
            <person name="Pertea G."/>
            <person name="Qi P."/>
            <person name="Bennetzen J.L."/>
            <person name="Dai X."/>
            <person name="Dawson M.W."/>
            <person name="Muller H.G."/>
            <person name="Kugler K."/>
            <person name="Rivarola-Duarte L."/>
            <person name="Spannagl M."/>
            <person name="Mayer K.F.X."/>
            <person name="Lu F.H."/>
            <person name="Bevan M.W."/>
            <person name="Leroy P."/>
            <person name="Li P."/>
            <person name="You F.M."/>
            <person name="Sun Q."/>
            <person name="Liu Z."/>
            <person name="Lyons E."/>
            <person name="Wicker T."/>
            <person name="Salzberg S.L."/>
            <person name="Devos K.M."/>
            <person name="Dvorak J."/>
        </authorList>
    </citation>
    <scope>NUCLEOTIDE SEQUENCE [LARGE SCALE GENOMIC DNA]</scope>
    <source>
        <strain evidence="1">cv. AL8/78</strain>
    </source>
</reference>
<reference evidence="2" key="2">
    <citation type="journal article" date="2017" name="Nat. Plants">
        <title>The Aegilops tauschii genome reveals multiple impacts of transposons.</title>
        <authorList>
            <person name="Zhao G."/>
            <person name="Zou C."/>
            <person name="Li K."/>
            <person name="Wang K."/>
            <person name="Li T."/>
            <person name="Gao L."/>
            <person name="Zhang X."/>
            <person name="Wang H."/>
            <person name="Yang Z."/>
            <person name="Liu X."/>
            <person name="Jiang W."/>
            <person name="Mao L."/>
            <person name="Kong X."/>
            <person name="Jiao Y."/>
            <person name="Jia J."/>
        </authorList>
    </citation>
    <scope>NUCLEOTIDE SEQUENCE [LARGE SCALE GENOMIC DNA]</scope>
    <source>
        <strain evidence="2">cv. AL8/78</strain>
    </source>
</reference>
<accession>A0A453BBG1</accession>
<dbReference type="Gramene" id="AET2Gv20436300.1">
    <property type="protein sequence ID" value="AET2Gv20436300.1"/>
    <property type="gene ID" value="AET2Gv20436300"/>
</dbReference>
<name>A0A453BBG1_AEGTS</name>
<dbReference type="STRING" id="200361.A0A453BBG1"/>